<keyword evidence="2 7" id="KW-0813">Transport</keyword>
<evidence type="ECO:0000259" key="8">
    <source>
        <dbReference type="PROSITE" id="PS50893"/>
    </source>
</evidence>
<comment type="similarity">
    <text evidence="1 7">Belongs to the ABC transporter superfamily.</text>
</comment>
<comment type="caution">
    <text evidence="9">The sequence shown here is derived from an EMBL/GenBank/DDBJ whole genome shotgun (WGS) entry which is preliminary data.</text>
</comment>
<keyword evidence="5 7" id="KW-0067">ATP-binding</keyword>
<dbReference type="Proteomes" id="UP001078443">
    <property type="component" value="Unassembled WGS sequence"/>
</dbReference>
<dbReference type="PROSITE" id="PS50893">
    <property type="entry name" value="ABC_TRANSPORTER_2"/>
    <property type="match status" value="1"/>
</dbReference>
<name>A0ABT4D336_9CLOT</name>
<dbReference type="InterPro" id="IPR003593">
    <property type="entry name" value="AAA+_ATPase"/>
</dbReference>
<dbReference type="EMBL" id="JAPQER010000008">
    <property type="protein sequence ID" value="MCY6485649.1"/>
    <property type="molecule type" value="Genomic_DNA"/>
</dbReference>
<evidence type="ECO:0000256" key="6">
    <source>
        <dbReference type="ARBA" id="ARBA00023122"/>
    </source>
</evidence>
<dbReference type="GO" id="GO:0005524">
    <property type="term" value="F:ATP binding"/>
    <property type="evidence" value="ECO:0007669"/>
    <property type="project" value="UniProtKB-KW"/>
</dbReference>
<dbReference type="InterPro" id="IPR003439">
    <property type="entry name" value="ABC_transporter-like_ATP-bd"/>
</dbReference>
<accession>A0ABT4D336</accession>
<comment type="subcellular location">
    <subcellularLocation>
        <location evidence="7">Cell inner membrane</location>
        <topology evidence="7">Peripheral membrane protein</topology>
    </subcellularLocation>
</comment>
<gene>
    <name evidence="9" type="ORF">OW763_15060</name>
</gene>
<evidence type="ECO:0000256" key="4">
    <source>
        <dbReference type="ARBA" id="ARBA00022741"/>
    </source>
</evidence>
<dbReference type="PANTHER" id="PTHR43117">
    <property type="entry name" value="OSMOPROTECTANT IMPORT ATP-BINDING PROTEIN OSMV"/>
    <property type="match status" value="1"/>
</dbReference>
<comment type="catalytic activity">
    <reaction evidence="7">
        <text>a quaternary ammonium(out) + ATP + H2O = a quaternary ammonium(in) + ADP + phosphate + H(+)</text>
        <dbReference type="Rhea" id="RHEA:11036"/>
        <dbReference type="ChEBI" id="CHEBI:15377"/>
        <dbReference type="ChEBI" id="CHEBI:15378"/>
        <dbReference type="ChEBI" id="CHEBI:30616"/>
        <dbReference type="ChEBI" id="CHEBI:35267"/>
        <dbReference type="ChEBI" id="CHEBI:43474"/>
        <dbReference type="ChEBI" id="CHEBI:456216"/>
    </reaction>
</comment>
<dbReference type="RefSeq" id="WP_268042164.1">
    <property type="nucleotide sequence ID" value="NZ_JAPQER010000008.1"/>
</dbReference>
<dbReference type="SUPFAM" id="SSF54631">
    <property type="entry name" value="CBS-domain pair"/>
    <property type="match status" value="1"/>
</dbReference>
<keyword evidence="4 7" id="KW-0547">Nucleotide-binding</keyword>
<proteinExistence type="inferred from homology"/>
<keyword evidence="3" id="KW-0677">Repeat</keyword>
<evidence type="ECO:0000256" key="1">
    <source>
        <dbReference type="ARBA" id="ARBA00005417"/>
    </source>
</evidence>
<sequence>MDSIVFKNVTMYYKNNKEKPAVNKVDLELEKGKVIIFVGPSGCGKSTLLKMINRLYEPNSGEIFIDDKNIKEISPVQLRRSMGYVVQQTGLFPHMTVLENISVVPQMLNWEKNKILDRAKELLELVNLEPDTYLNRFPKEISGGQQQRVGIARAMAANPEILLMDEPFSAIDVITRVKLQNEIINLQRKSNKTIFIVTHDVDEALKLADIIVILKEGEIIQYGAPLEIINHPKNEFVEGFIGCKDVLKKLSVITIERIMEKSKETTDVLDKKQTLREFDTLKMALSVFLQSGNEVLTVINDDEKKVGNITWNALQKVWKGETYKI</sequence>
<protein>
    <recommendedName>
        <fullName evidence="7">Quaternary amine transport ATP-binding protein</fullName>
        <ecNumber evidence="7">7.6.2.9</ecNumber>
    </recommendedName>
</protein>
<dbReference type="Gene3D" id="3.40.50.300">
    <property type="entry name" value="P-loop containing nucleotide triphosphate hydrolases"/>
    <property type="match status" value="1"/>
</dbReference>
<evidence type="ECO:0000256" key="5">
    <source>
        <dbReference type="ARBA" id="ARBA00022840"/>
    </source>
</evidence>
<dbReference type="SMART" id="SM00382">
    <property type="entry name" value="AAA"/>
    <property type="match status" value="1"/>
</dbReference>
<dbReference type="InterPro" id="IPR005892">
    <property type="entry name" value="Gly-betaine_transp_ATP-bd"/>
</dbReference>
<dbReference type="Pfam" id="PF00005">
    <property type="entry name" value="ABC_tran"/>
    <property type="match status" value="1"/>
</dbReference>
<keyword evidence="10" id="KW-1185">Reference proteome</keyword>
<evidence type="ECO:0000313" key="10">
    <source>
        <dbReference type="Proteomes" id="UP001078443"/>
    </source>
</evidence>
<evidence type="ECO:0000256" key="2">
    <source>
        <dbReference type="ARBA" id="ARBA00022448"/>
    </source>
</evidence>
<dbReference type="InterPro" id="IPR017871">
    <property type="entry name" value="ABC_transporter-like_CS"/>
</dbReference>
<dbReference type="NCBIfam" id="TIGR01186">
    <property type="entry name" value="proV"/>
    <property type="match status" value="1"/>
</dbReference>
<keyword evidence="7" id="KW-0472">Membrane</keyword>
<comment type="subunit">
    <text evidence="7">The complex is probably composed of two ATP-binding proteins, two transmembrane proteins and a solute-binding protein.</text>
</comment>
<evidence type="ECO:0000256" key="3">
    <source>
        <dbReference type="ARBA" id="ARBA00022737"/>
    </source>
</evidence>
<dbReference type="InterPro" id="IPR027417">
    <property type="entry name" value="P-loop_NTPase"/>
</dbReference>
<evidence type="ECO:0000313" key="9">
    <source>
        <dbReference type="EMBL" id="MCY6485649.1"/>
    </source>
</evidence>
<keyword evidence="7" id="KW-0997">Cell inner membrane</keyword>
<dbReference type="SUPFAM" id="SSF52540">
    <property type="entry name" value="P-loop containing nucleoside triphosphate hydrolases"/>
    <property type="match status" value="1"/>
</dbReference>
<feature type="domain" description="ABC transporter" evidence="8">
    <location>
        <begin position="4"/>
        <end position="241"/>
    </location>
</feature>
<dbReference type="PROSITE" id="PS00211">
    <property type="entry name" value="ABC_TRANSPORTER_1"/>
    <property type="match status" value="1"/>
</dbReference>
<dbReference type="InterPro" id="IPR046342">
    <property type="entry name" value="CBS_dom_sf"/>
</dbReference>
<keyword evidence="7" id="KW-1003">Cell membrane</keyword>
<dbReference type="PANTHER" id="PTHR43117:SF4">
    <property type="entry name" value="OSMOPROTECTANT IMPORT ATP-BINDING PROTEIN OSMV"/>
    <property type="match status" value="1"/>
</dbReference>
<reference evidence="9" key="1">
    <citation type="submission" date="2022-12" db="EMBL/GenBank/DDBJ databases">
        <authorList>
            <person name="Wang J."/>
        </authorList>
    </citation>
    <scope>NUCLEOTIDE SEQUENCE</scope>
    <source>
        <strain evidence="9">HY-45-18</strain>
    </source>
</reference>
<organism evidence="9 10">
    <name type="scientific">Clostridium aestuarii</name>
    <dbReference type="NCBI Taxonomy" id="338193"/>
    <lineage>
        <taxon>Bacteria</taxon>
        <taxon>Bacillati</taxon>
        <taxon>Bacillota</taxon>
        <taxon>Clostridia</taxon>
        <taxon>Eubacteriales</taxon>
        <taxon>Clostridiaceae</taxon>
        <taxon>Clostridium</taxon>
    </lineage>
</organism>
<dbReference type="EC" id="7.6.2.9" evidence="7"/>
<keyword evidence="6" id="KW-0129">CBS domain</keyword>
<evidence type="ECO:0000256" key="7">
    <source>
        <dbReference type="RuleBase" id="RU369116"/>
    </source>
</evidence>